<dbReference type="EMBL" id="NGEL01000058">
    <property type="protein sequence ID" value="OTM90848.1"/>
    <property type="molecule type" value="Genomic_DNA"/>
</dbReference>
<dbReference type="AlphaFoldDB" id="A0A241ZGB4"/>
<dbReference type="InterPro" id="IPR010260">
    <property type="entry name" value="AlpA"/>
</dbReference>
<dbReference type="Pfam" id="PF05930">
    <property type="entry name" value="Phage_AlpA"/>
    <property type="match status" value="1"/>
</dbReference>
<gene>
    <name evidence="1" type="ORF">B9X95_06195</name>
</gene>
<dbReference type="Gene3D" id="1.10.238.160">
    <property type="match status" value="1"/>
</dbReference>
<dbReference type="SUPFAM" id="SSF46955">
    <property type="entry name" value="Putative DNA-binding domain"/>
    <property type="match status" value="1"/>
</dbReference>
<dbReference type="Proteomes" id="UP000194699">
    <property type="component" value="Unassembled WGS sequence"/>
</dbReference>
<comment type="caution">
    <text evidence="1">The sequence shown here is derived from an EMBL/GenBank/DDBJ whole genome shotgun (WGS) entry which is preliminary data.</text>
</comment>
<dbReference type="InterPro" id="IPR009061">
    <property type="entry name" value="DNA-bd_dom_put_sf"/>
</dbReference>
<sequence>MLLKIKDVCRILKISRNTLYNLQQKDSSFPKPIKFGDKKQARIFYRENEVKSWVLNLSPSDYDLENNNDCK</sequence>
<dbReference type="RefSeq" id="WP_086249690.1">
    <property type="nucleotide sequence ID" value="NZ_JAKIIK010000032.1"/>
</dbReference>
<reference evidence="1 2" key="1">
    <citation type="submission" date="2017-05" db="EMBL/GenBank/DDBJ databases">
        <authorList>
            <person name="Song R."/>
            <person name="Chenine A.L."/>
            <person name="Ruprecht R.M."/>
        </authorList>
    </citation>
    <scope>NUCLEOTIDE SEQUENCE [LARGE SCALE GENOMIC DNA]</scope>
    <source>
        <strain evidence="1 2">PR350</strain>
    </source>
</reference>
<organism evidence="1 2">
    <name type="scientific">Acinetobacter baumannii</name>
    <dbReference type="NCBI Taxonomy" id="470"/>
    <lineage>
        <taxon>Bacteria</taxon>
        <taxon>Pseudomonadati</taxon>
        <taxon>Pseudomonadota</taxon>
        <taxon>Gammaproteobacteria</taxon>
        <taxon>Moraxellales</taxon>
        <taxon>Moraxellaceae</taxon>
        <taxon>Acinetobacter</taxon>
        <taxon>Acinetobacter calcoaceticus/baumannii complex</taxon>
    </lineage>
</organism>
<accession>A0A241ZGB4</accession>
<evidence type="ECO:0000313" key="2">
    <source>
        <dbReference type="Proteomes" id="UP000194699"/>
    </source>
</evidence>
<proteinExistence type="predicted"/>
<name>A0A241ZGB4_ACIBA</name>
<protein>
    <submittedName>
        <fullName evidence="1">Uncharacterized protein</fullName>
    </submittedName>
</protein>
<evidence type="ECO:0000313" key="1">
    <source>
        <dbReference type="EMBL" id="OTM90848.1"/>
    </source>
</evidence>